<dbReference type="Proteomes" id="UP000187429">
    <property type="component" value="Unassembled WGS sequence"/>
</dbReference>
<dbReference type="OrthoDB" id="10516218at2759"/>
<keyword evidence="3" id="KW-1185">Reference proteome</keyword>
<sequence length="71" mass="8413">MWSIIRPTVFLLYLDPVELVTFACWNPVPSFSVQKLGNRTLFANFRTWEVEICHQKFQFIAVFGAPRDYTR</sequence>
<organism evidence="2 3">
    <name type="scientific">Smittium culicis</name>
    <dbReference type="NCBI Taxonomy" id="133412"/>
    <lineage>
        <taxon>Eukaryota</taxon>
        <taxon>Fungi</taxon>
        <taxon>Fungi incertae sedis</taxon>
        <taxon>Zoopagomycota</taxon>
        <taxon>Kickxellomycotina</taxon>
        <taxon>Harpellomycetes</taxon>
        <taxon>Harpellales</taxon>
        <taxon>Legeriomycetaceae</taxon>
        <taxon>Smittium</taxon>
    </lineage>
</organism>
<evidence type="ECO:0008006" key="4">
    <source>
        <dbReference type="Google" id="ProtNLM"/>
    </source>
</evidence>
<comment type="caution">
    <text evidence="2">The sequence shown here is derived from an EMBL/GenBank/DDBJ whole genome shotgun (WGS) entry which is preliminary data.</text>
</comment>
<evidence type="ECO:0000256" key="1">
    <source>
        <dbReference type="SAM" id="SignalP"/>
    </source>
</evidence>
<feature type="signal peptide" evidence="1">
    <location>
        <begin position="1"/>
        <end position="19"/>
    </location>
</feature>
<reference evidence="3" key="1">
    <citation type="submission" date="2017-01" db="EMBL/GenBank/DDBJ databases">
        <authorList>
            <person name="Wang Y."/>
            <person name="White M."/>
            <person name="Kvist S."/>
            <person name="Moncalvo J.-M."/>
        </authorList>
    </citation>
    <scope>NUCLEOTIDE SEQUENCE [LARGE SCALE GENOMIC DNA]</scope>
    <source>
        <strain evidence="3">ID-206-W2</strain>
    </source>
</reference>
<dbReference type="EMBL" id="LSSM01003819">
    <property type="protein sequence ID" value="OMJ16686.1"/>
    <property type="molecule type" value="Genomic_DNA"/>
</dbReference>
<dbReference type="AlphaFoldDB" id="A0A1R1XQ14"/>
<gene>
    <name evidence="2" type="ORF">AYI69_g7736</name>
</gene>
<keyword evidence="1" id="KW-0732">Signal</keyword>
<evidence type="ECO:0000313" key="2">
    <source>
        <dbReference type="EMBL" id="OMJ16686.1"/>
    </source>
</evidence>
<name>A0A1R1XQ14_9FUNG</name>
<proteinExistence type="predicted"/>
<evidence type="ECO:0000313" key="3">
    <source>
        <dbReference type="Proteomes" id="UP000187429"/>
    </source>
</evidence>
<protein>
    <recommendedName>
        <fullName evidence="4">Secreted protein</fullName>
    </recommendedName>
</protein>
<feature type="chain" id="PRO_5013226667" description="Secreted protein" evidence="1">
    <location>
        <begin position="20"/>
        <end position="71"/>
    </location>
</feature>
<accession>A0A1R1XQ14</accession>